<dbReference type="SMART" id="SM00091">
    <property type="entry name" value="PAS"/>
    <property type="match status" value="1"/>
</dbReference>
<accession>A0A3B1BTN3</accession>
<dbReference type="GO" id="GO:0006355">
    <property type="term" value="P:regulation of DNA-templated transcription"/>
    <property type="evidence" value="ECO:0007669"/>
    <property type="project" value="InterPro"/>
</dbReference>
<keyword evidence="5" id="KW-0418">Kinase</keyword>
<dbReference type="CDD" id="cd00075">
    <property type="entry name" value="HATPase"/>
    <property type="match status" value="1"/>
</dbReference>
<dbReference type="PANTHER" id="PTHR43047">
    <property type="entry name" value="TWO-COMPONENT HISTIDINE PROTEIN KINASE"/>
    <property type="match status" value="1"/>
</dbReference>
<dbReference type="CDD" id="cd00082">
    <property type="entry name" value="HisKA"/>
    <property type="match status" value="1"/>
</dbReference>
<dbReference type="PANTHER" id="PTHR43047:SF62">
    <property type="entry name" value="SENSOR HISTIDINE KINASE DPIB"/>
    <property type="match status" value="1"/>
</dbReference>
<reference evidence="9" key="1">
    <citation type="submission" date="2018-06" db="EMBL/GenBank/DDBJ databases">
        <authorList>
            <person name="Zhirakovskaya E."/>
        </authorList>
    </citation>
    <scope>NUCLEOTIDE SEQUENCE</scope>
</reference>
<evidence type="ECO:0000256" key="3">
    <source>
        <dbReference type="ARBA" id="ARBA00022553"/>
    </source>
</evidence>
<evidence type="ECO:0000313" key="9">
    <source>
        <dbReference type="EMBL" id="VAX15563.1"/>
    </source>
</evidence>
<feature type="domain" description="PAS" evidence="7">
    <location>
        <begin position="32"/>
        <end position="89"/>
    </location>
</feature>
<feature type="domain" description="Histidine kinase" evidence="6">
    <location>
        <begin position="180"/>
        <end position="397"/>
    </location>
</feature>
<dbReference type="InterPro" id="IPR000700">
    <property type="entry name" value="PAS-assoc_C"/>
</dbReference>
<evidence type="ECO:0000259" key="6">
    <source>
        <dbReference type="PROSITE" id="PS50109"/>
    </source>
</evidence>
<evidence type="ECO:0000256" key="2">
    <source>
        <dbReference type="ARBA" id="ARBA00012438"/>
    </source>
</evidence>
<dbReference type="InterPro" id="IPR036890">
    <property type="entry name" value="HATPase_C_sf"/>
</dbReference>
<dbReference type="InterPro" id="IPR003661">
    <property type="entry name" value="HisK_dim/P_dom"/>
</dbReference>
<dbReference type="EC" id="2.7.13.3" evidence="2"/>
<dbReference type="InterPro" id="IPR013767">
    <property type="entry name" value="PAS_fold"/>
</dbReference>
<dbReference type="CDD" id="cd00130">
    <property type="entry name" value="PAS"/>
    <property type="match status" value="1"/>
</dbReference>
<dbReference type="Pfam" id="PF00512">
    <property type="entry name" value="HisKA"/>
    <property type="match status" value="1"/>
</dbReference>
<dbReference type="GO" id="GO:0005886">
    <property type="term" value="C:plasma membrane"/>
    <property type="evidence" value="ECO:0007669"/>
    <property type="project" value="TreeGrafter"/>
</dbReference>
<dbReference type="AlphaFoldDB" id="A0A3B1BTN3"/>
<dbReference type="SUPFAM" id="SSF55874">
    <property type="entry name" value="ATPase domain of HSP90 chaperone/DNA topoisomerase II/histidine kinase"/>
    <property type="match status" value="1"/>
</dbReference>
<proteinExistence type="predicted"/>
<dbReference type="Gene3D" id="3.30.450.20">
    <property type="entry name" value="PAS domain"/>
    <property type="match status" value="1"/>
</dbReference>
<dbReference type="PROSITE" id="PS50113">
    <property type="entry name" value="PAC"/>
    <property type="match status" value="1"/>
</dbReference>
<dbReference type="InterPro" id="IPR036097">
    <property type="entry name" value="HisK_dim/P_sf"/>
</dbReference>
<dbReference type="InterPro" id="IPR003594">
    <property type="entry name" value="HATPase_dom"/>
</dbReference>
<name>A0A3B1BTN3_9ZZZZ</name>
<gene>
    <name evidence="9" type="ORF">MNBD_NITROSPINAE04-296</name>
</gene>
<dbReference type="Pfam" id="PF02518">
    <property type="entry name" value="HATPase_c"/>
    <property type="match status" value="1"/>
</dbReference>
<evidence type="ECO:0000259" key="7">
    <source>
        <dbReference type="PROSITE" id="PS50112"/>
    </source>
</evidence>
<protein>
    <recommendedName>
        <fullName evidence="2">histidine kinase</fullName>
        <ecNumber evidence="2">2.7.13.3</ecNumber>
    </recommendedName>
</protein>
<dbReference type="InterPro" id="IPR035965">
    <property type="entry name" value="PAS-like_dom_sf"/>
</dbReference>
<evidence type="ECO:0000256" key="5">
    <source>
        <dbReference type="ARBA" id="ARBA00022777"/>
    </source>
</evidence>
<dbReference type="PROSITE" id="PS50112">
    <property type="entry name" value="PAS"/>
    <property type="match status" value="1"/>
</dbReference>
<feature type="non-terminal residue" evidence="9">
    <location>
        <position position="1"/>
    </location>
</feature>
<dbReference type="PRINTS" id="PR00344">
    <property type="entry name" value="BCTRLSENSOR"/>
</dbReference>
<comment type="catalytic activity">
    <reaction evidence="1">
        <text>ATP + protein L-histidine = ADP + protein N-phospho-L-histidine.</text>
        <dbReference type="EC" id="2.7.13.3"/>
    </reaction>
</comment>
<dbReference type="SMART" id="SM00387">
    <property type="entry name" value="HATPase_c"/>
    <property type="match status" value="1"/>
</dbReference>
<dbReference type="Pfam" id="PF00989">
    <property type="entry name" value="PAS"/>
    <property type="match status" value="1"/>
</dbReference>
<dbReference type="NCBIfam" id="TIGR00229">
    <property type="entry name" value="sensory_box"/>
    <property type="match status" value="1"/>
</dbReference>
<dbReference type="Gene3D" id="3.30.565.10">
    <property type="entry name" value="Histidine kinase-like ATPase, C-terminal domain"/>
    <property type="match status" value="1"/>
</dbReference>
<dbReference type="InterPro" id="IPR005467">
    <property type="entry name" value="His_kinase_dom"/>
</dbReference>
<dbReference type="SUPFAM" id="SSF47384">
    <property type="entry name" value="Homodimeric domain of signal transducing histidine kinase"/>
    <property type="match status" value="1"/>
</dbReference>
<dbReference type="SUPFAM" id="SSF55785">
    <property type="entry name" value="PYP-like sensor domain (PAS domain)"/>
    <property type="match status" value="1"/>
</dbReference>
<dbReference type="InterPro" id="IPR000014">
    <property type="entry name" value="PAS"/>
</dbReference>
<dbReference type="InterPro" id="IPR004358">
    <property type="entry name" value="Sig_transdc_His_kin-like_C"/>
</dbReference>
<organism evidence="9">
    <name type="scientific">hydrothermal vent metagenome</name>
    <dbReference type="NCBI Taxonomy" id="652676"/>
    <lineage>
        <taxon>unclassified sequences</taxon>
        <taxon>metagenomes</taxon>
        <taxon>ecological metagenomes</taxon>
    </lineage>
</organism>
<evidence type="ECO:0000259" key="8">
    <source>
        <dbReference type="PROSITE" id="PS50113"/>
    </source>
</evidence>
<evidence type="ECO:0000256" key="1">
    <source>
        <dbReference type="ARBA" id="ARBA00000085"/>
    </source>
</evidence>
<evidence type="ECO:0000256" key="4">
    <source>
        <dbReference type="ARBA" id="ARBA00022679"/>
    </source>
</evidence>
<dbReference type="SMART" id="SM00388">
    <property type="entry name" value="HisKA"/>
    <property type="match status" value="1"/>
</dbReference>
<sequence>ALILIVLILESLFIFRPLTRRIQKKADKLAASENKLRDITSALGEGVYVSDKEGRVTFMNPEAERLMGWSEAELLGKLISETVEVRRPDGELIPVNERLLTKTLGTGDSHKTHELHIARKDGALFCAAIVVTPIKNEGDVTGAVIAFHDIKNRKQAEEAMKAAKEKAEEATKIKDKFVSLVAHDLRTPLTVIIGMMGALVSKTGSNLSENQKDICRRAIKSGENMVDMIDRLLDISKLQTGRIKPERKQFDIHITVNACIEGFRPLADEKEIRIISEIPKGAKFHGDPYLIGEVIKNLVSNSIKFCGSGDEITVFVPSWDKTSLAVKDSGAGIKENVIKNLFKHEEKTSSIGTAGERGTGLGLPLSYDIIKAHGGELTVESIPGAGCIFCITLSKTI</sequence>
<dbReference type="PROSITE" id="PS50109">
    <property type="entry name" value="HIS_KIN"/>
    <property type="match status" value="1"/>
</dbReference>
<dbReference type="GO" id="GO:0009927">
    <property type="term" value="F:histidine phosphotransfer kinase activity"/>
    <property type="evidence" value="ECO:0007669"/>
    <property type="project" value="TreeGrafter"/>
</dbReference>
<dbReference type="EMBL" id="UOGA01000042">
    <property type="protein sequence ID" value="VAX15563.1"/>
    <property type="molecule type" value="Genomic_DNA"/>
</dbReference>
<keyword evidence="3" id="KW-0597">Phosphoprotein</keyword>
<keyword evidence="4" id="KW-0808">Transferase</keyword>
<dbReference type="Gene3D" id="1.10.287.130">
    <property type="match status" value="1"/>
</dbReference>
<dbReference type="GO" id="GO:0000155">
    <property type="term" value="F:phosphorelay sensor kinase activity"/>
    <property type="evidence" value="ECO:0007669"/>
    <property type="project" value="InterPro"/>
</dbReference>
<feature type="domain" description="PAC" evidence="8">
    <location>
        <begin position="111"/>
        <end position="162"/>
    </location>
</feature>